<keyword evidence="2" id="KW-1185">Reference proteome</keyword>
<dbReference type="Proteomes" id="UP000569951">
    <property type="component" value="Unassembled WGS sequence"/>
</dbReference>
<name>A0A841I6U4_9DEIO</name>
<gene>
    <name evidence="1" type="ORF">HNR42_002995</name>
</gene>
<protein>
    <submittedName>
        <fullName evidence="1">Phosphotransacetylase</fullName>
    </submittedName>
</protein>
<reference evidence="1 2" key="1">
    <citation type="submission" date="2020-08" db="EMBL/GenBank/DDBJ databases">
        <title>Genomic Encyclopedia of Type Strains, Phase IV (KMG-IV): sequencing the most valuable type-strain genomes for metagenomic binning, comparative biology and taxonomic classification.</title>
        <authorList>
            <person name="Goeker M."/>
        </authorList>
    </citation>
    <scope>NUCLEOTIDE SEQUENCE [LARGE SCALE GENOMIC DNA]</scope>
    <source>
        <strain evidence="1 2">DSM 21458</strain>
    </source>
</reference>
<evidence type="ECO:0000313" key="1">
    <source>
        <dbReference type="EMBL" id="MBB6099545.1"/>
    </source>
</evidence>
<organism evidence="1 2">
    <name type="scientific">Deinobacterium chartae</name>
    <dbReference type="NCBI Taxonomy" id="521158"/>
    <lineage>
        <taxon>Bacteria</taxon>
        <taxon>Thermotogati</taxon>
        <taxon>Deinococcota</taxon>
        <taxon>Deinococci</taxon>
        <taxon>Deinococcales</taxon>
        <taxon>Deinococcaceae</taxon>
        <taxon>Deinobacterium</taxon>
    </lineage>
</organism>
<evidence type="ECO:0000313" key="2">
    <source>
        <dbReference type="Proteomes" id="UP000569951"/>
    </source>
</evidence>
<dbReference type="RefSeq" id="WP_183988291.1">
    <property type="nucleotide sequence ID" value="NZ_JACHHG010000012.1"/>
</dbReference>
<sequence length="77" mass="8762">MNDKPDMNDLMRQAQEAAERARKYARMGRNEVALASADHFEQGAATAYRNRNLEQLQMNLEAARELERALKAKLGVN</sequence>
<comment type="caution">
    <text evidence="1">The sequence shown here is derived from an EMBL/GenBank/DDBJ whole genome shotgun (WGS) entry which is preliminary data.</text>
</comment>
<proteinExistence type="predicted"/>
<dbReference type="EMBL" id="JACHHG010000012">
    <property type="protein sequence ID" value="MBB6099545.1"/>
    <property type="molecule type" value="Genomic_DNA"/>
</dbReference>
<accession>A0A841I6U4</accession>
<dbReference type="AlphaFoldDB" id="A0A841I6U4"/>